<gene>
    <name evidence="9" type="ORF">M378DRAFT_163494</name>
</gene>
<dbReference type="EMBL" id="KN818251">
    <property type="protein sequence ID" value="KIL64249.1"/>
    <property type="molecule type" value="Genomic_DNA"/>
</dbReference>
<dbReference type="SUPFAM" id="SSF52141">
    <property type="entry name" value="Uracil-DNA glycosylase-like"/>
    <property type="match status" value="1"/>
</dbReference>
<keyword evidence="10" id="KW-1185">Reference proteome</keyword>
<comment type="function">
    <text evidence="6">Excises uracil residues from the DNA which can arise as a result of misincorporation of dUMP residues by DNA polymerase or due to deamination of cytosine.</text>
</comment>
<evidence type="ECO:0000256" key="2">
    <source>
        <dbReference type="ARBA" id="ARBA00022763"/>
    </source>
</evidence>
<keyword evidence="2 6" id="KW-0227">DNA damage</keyword>
<protein>
    <recommendedName>
        <fullName evidence="6">Uracil-DNA glycosylase</fullName>
        <ecNumber evidence="6">3.2.2.27</ecNumber>
    </recommendedName>
</protein>
<dbReference type="HOGENOM" id="CLU_032162_2_2_1"/>
<dbReference type="EC" id="3.2.2.27" evidence="6"/>
<dbReference type="OrthoDB" id="10031947at2759"/>
<evidence type="ECO:0000256" key="5">
    <source>
        <dbReference type="PROSITE-ProRule" id="PRU10072"/>
    </source>
</evidence>
<accession>A0A0C2TBV6</accession>
<dbReference type="GO" id="GO:0005739">
    <property type="term" value="C:mitochondrion"/>
    <property type="evidence" value="ECO:0007669"/>
    <property type="project" value="TreeGrafter"/>
</dbReference>
<feature type="region of interest" description="Disordered" evidence="7">
    <location>
        <begin position="1"/>
        <end position="28"/>
    </location>
</feature>
<evidence type="ECO:0000256" key="1">
    <source>
        <dbReference type="ARBA" id="ARBA00008184"/>
    </source>
</evidence>
<dbReference type="InterPro" id="IPR018085">
    <property type="entry name" value="Ura-DNA_Glyclase_AS"/>
</dbReference>
<dbReference type="CDD" id="cd10027">
    <property type="entry name" value="UDG-F1-like"/>
    <property type="match status" value="1"/>
</dbReference>
<dbReference type="STRING" id="946122.A0A0C2TBV6"/>
<evidence type="ECO:0000256" key="7">
    <source>
        <dbReference type="SAM" id="MobiDB-lite"/>
    </source>
</evidence>
<dbReference type="NCBIfam" id="NF003592">
    <property type="entry name" value="PRK05254.1-5"/>
    <property type="match status" value="1"/>
</dbReference>
<evidence type="ECO:0000256" key="4">
    <source>
        <dbReference type="ARBA" id="ARBA00023204"/>
    </source>
</evidence>
<evidence type="ECO:0000256" key="6">
    <source>
        <dbReference type="RuleBase" id="RU003780"/>
    </source>
</evidence>
<dbReference type="PROSITE" id="PS00130">
    <property type="entry name" value="U_DNA_GLYCOSYLASE"/>
    <property type="match status" value="1"/>
</dbReference>
<dbReference type="Gene3D" id="3.40.470.10">
    <property type="entry name" value="Uracil-DNA glycosylase-like domain"/>
    <property type="match status" value="1"/>
</dbReference>
<name>A0A0C2TBV6_AMAMK</name>
<dbReference type="SMART" id="SM00987">
    <property type="entry name" value="UreE_C"/>
    <property type="match status" value="1"/>
</dbReference>
<feature type="domain" description="Uracil-DNA glycosylase-like" evidence="8">
    <location>
        <begin position="171"/>
        <end position="305"/>
    </location>
</feature>
<dbReference type="PANTHER" id="PTHR11264:SF0">
    <property type="entry name" value="URACIL-DNA GLYCOSYLASE"/>
    <property type="match status" value="1"/>
</dbReference>
<sequence>MQSTEPVVYLEDVEQPTDASNGPKPNVRVTATNASKRTFFNTTTTEVKSVKRQRTLVDMLSGSQEKKITESEPSAKKVKMSIQGTASLTKLHSIPFSVSEYQESLAEEEKRLLQLECDTMEESWLGALKDEIKKSYFLSLKRLLWDEGVHWPEVPKNLKIYPAPHNIYAWSNTPLGNVKVVIIGQDPYHGINQAHGLCFSVQPGVKVPPSLRNIFAELKAEYPGFNPPKHGTLTAWAKNGVLLLNTCLTVRAGSAGSHSNKGWEQFTDKVVDAVDKYGGVNLSASSSAGTGVGRGVVFLAWGAWAAKRVAKLNSVCHWVRITT</sequence>
<feature type="active site" description="Proton acceptor" evidence="5">
    <location>
        <position position="186"/>
    </location>
</feature>
<dbReference type="InterPro" id="IPR005122">
    <property type="entry name" value="Uracil-DNA_glycosylase-like"/>
</dbReference>
<keyword evidence="3 6" id="KW-0378">Hydrolase</keyword>
<dbReference type="Pfam" id="PF03167">
    <property type="entry name" value="UDG"/>
    <property type="match status" value="1"/>
</dbReference>
<dbReference type="GO" id="GO:0005634">
    <property type="term" value="C:nucleus"/>
    <property type="evidence" value="ECO:0007669"/>
    <property type="project" value="TreeGrafter"/>
</dbReference>
<evidence type="ECO:0000313" key="9">
    <source>
        <dbReference type="EMBL" id="KIL64249.1"/>
    </source>
</evidence>
<dbReference type="NCBIfam" id="TIGR00628">
    <property type="entry name" value="ung"/>
    <property type="match status" value="1"/>
</dbReference>
<evidence type="ECO:0000259" key="8">
    <source>
        <dbReference type="SMART" id="SM00986"/>
    </source>
</evidence>
<organism evidence="9 10">
    <name type="scientific">Amanita muscaria (strain Koide BX008)</name>
    <dbReference type="NCBI Taxonomy" id="946122"/>
    <lineage>
        <taxon>Eukaryota</taxon>
        <taxon>Fungi</taxon>
        <taxon>Dikarya</taxon>
        <taxon>Basidiomycota</taxon>
        <taxon>Agaricomycotina</taxon>
        <taxon>Agaricomycetes</taxon>
        <taxon>Agaricomycetidae</taxon>
        <taxon>Agaricales</taxon>
        <taxon>Pluteineae</taxon>
        <taxon>Amanitaceae</taxon>
        <taxon>Amanita</taxon>
    </lineage>
</organism>
<comment type="similarity">
    <text evidence="1 6">Belongs to the uracil-DNA glycosylase (UDG) superfamily. UNG family.</text>
</comment>
<dbReference type="AlphaFoldDB" id="A0A0C2TBV6"/>
<dbReference type="InParanoid" id="A0A0C2TBV6"/>
<comment type="catalytic activity">
    <reaction evidence="6">
        <text>Hydrolyzes single-stranded DNA or mismatched double-stranded DNA and polynucleotides, releasing free uracil.</text>
        <dbReference type="EC" id="3.2.2.27"/>
    </reaction>
</comment>
<evidence type="ECO:0000313" key="10">
    <source>
        <dbReference type="Proteomes" id="UP000054549"/>
    </source>
</evidence>
<reference evidence="9 10" key="1">
    <citation type="submission" date="2014-04" db="EMBL/GenBank/DDBJ databases">
        <title>Evolutionary Origins and Diversification of the Mycorrhizal Mutualists.</title>
        <authorList>
            <consortium name="DOE Joint Genome Institute"/>
            <consortium name="Mycorrhizal Genomics Consortium"/>
            <person name="Kohler A."/>
            <person name="Kuo A."/>
            <person name="Nagy L.G."/>
            <person name="Floudas D."/>
            <person name="Copeland A."/>
            <person name="Barry K.W."/>
            <person name="Cichocki N."/>
            <person name="Veneault-Fourrey C."/>
            <person name="LaButti K."/>
            <person name="Lindquist E.A."/>
            <person name="Lipzen A."/>
            <person name="Lundell T."/>
            <person name="Morin E."/>
            <person name="Murat C."/>
            <person name="Riley R."/>
            <person name="Ohm R."/>
            <person name="Sun H."/>
            <person name="Tunlid A."/>
            <person name="Henrissat B."/>
            <person name="Grigoriev I.V."/>
            <person name="Hibbett D.S."/>
            <person name="Martin F."/>
        </authorList>
    </citation>
    <scope>NUCLEOTIDE SEQUENCE [LARGE SCALE GENOMIC DNA]</scope>
    <source>
        <strain evidence="9 10">Koide BX008</strain>
    </source>
</reference>
<dbReference type="FunCoup" id="A0A0C2TBV6">
    <property type="interactions" value="471"/>
</dbReference>
<dbReference type="GO" id="GO:0097510">
    <property type="term" value="P:base-excision repair, AP site formation via deaminated base removal"/>
    <property type="evidence" value="ECO:0007669"/>
    <property type="project" value="TreeGrafter"/>
</dbReference>
<dbReference type="PANTHER" id="PTHR11264">
    <property type="entry name" value="URACIL-DNA GLYCOSYLASE"/>
    <property type="match status" value="1"/>
</dbReference>
<dbReference type="InterPro" id="IPR036895">
    <property type="entry name" value="Uracil-DNA_glycosylase-like_sf"/>
</dbReference>
<evidence type="ECO:0000256" key="3">
    <source>
        <dbReference type="ARBA" id="ARBA00022801"/>
    </source>
</evidence>
<dbReference type="GO" id="GO:0004844">
    <property type="term" value="F:uracil DNA N-glycosylase activity"/>
    <property type="evidence" value="ECO:0007669"/>
    <property type="project" value="UniProtKB-UniRule"/>
</dbReference>
<proteinExistence type="inferred from homology"/>
<dbReference type="InterPro" id="IPR002043">
    <property type="entry name" value="UDG_fam1"/>
</dbReference>
<dbReference type="Proteomes" id="UP000054549">
    <property type="component" value="Unassembled WGS sequence"/>
</dbReference>
<keyword evidence="4 6" id="KW-0234">DNA repair</keyword>
<dbReference type="SMART" id="SM00986">
    <property type="entry name" value="UDG"/>
    <property type="match status" value="1"/>
</dbReference>